<keyword evidence="3" id="KW-0812">Transmembrane</keyword>
<comment type="caution">
    <text evidence="5">The sequence shown here is derived from an EMBL/GenBank/DDBJ whole genome shotgun (WGS) entry which is preliminary data.</text>
</comment>
<keyword evidence="2" id="KW-0813">Transport</keyword>
<dbReference type="EMBL" id="JBCGBO010000025">
    <property type="protein sequence ID" value="KAK9177059.1"/>
    <property type="molecule type" value="Genomic_DNA"/>
</dbReference>
<evidence type="ECO:0000256" key="2">
    <source>
        <dbReference type="ARBA" id="ARBA00022927"/>
    </source>
</evidence>
<feature type="transmembrane region" description="Helical" evidence="3">
    <location>
        <begin position="231"/>
        <end position="249"/>
    </location>
</feature>
<dbReference type="AlphaFoldDB" id="A0AAP0LRW7"/>
<name>A0AAP0LRW7_9ROSI</name>
<dbReference type="InterPro" id="IPR000727">
    <property type="entry name" value="T_SNARE_dom"/>
</dbReference>
<keyword evidence="6" id="KW-1185">Reference proteome</keyword>
<dbReference type="InterPro" id="IPR010989">
    <property type="entry name" value="SNARE"/>
</dbReference>
<dbReference type="GO" id="GO:0000149">
    <property type="term" value="F:SNARE binding"/>
    <property type="evidence" value="ECO:0007669"/>
    <property type="project" value="TreeGrafter"/>
</dbReference>
<dbReference type="GO" id="GO:0006886">
    <property type="term" value="P:intracellular protein transport"/>
    <property type="evidence" value="ECO:0007669"/>
    <property type="project" value="TreeGrafter"/>
</dbReference>
<dbReference type="Gene3D" id="1.20.5.110">
    <property type="match status" value="1"/>
</dbReference>
<dbReference type="GO" id="GO:0005886">
    <property type="term" value="C:plasma membrane"/>
    <property type="evidence" value="ECO:0007669"/>
    <property type="project" value="TreeGrafter"/>
</dbReference>
<evidence type="ECO:0000259" key="4">
    <source>
        <dbReference type="PROSITE" id="PS50192"/>
    </source>
</evidence>
<dbReference type="GO" id="GO:0006887">
    <property type="term" value="P:exocytosis"/>
    <property type="evidence" value="ECO:0007669"/>
    <property type="project" value="TreeGrafter"/>
</dbReference>
<dbReference type="PANTHER" id="PTHR19957:SF91">
    <property type="entry name" value="SYNTAXIN-112"/>
    <property type="match status" value="1"/>
</dbReference>
<dbReference type="GO" id="GO:0006906">
    <property type="term" value="P:vesicle fusion"/>
    <property type="evidence" value="ECO:0007669"/>
    <property type="project" value="TreeGrafter"/>
</dbReference>
<dbReference type="InterPro" id="IPR045242">
    <property type="entry name" value="Syntaxin"/>
</dbReference>
<evidence type="ECO:0000313" key="5">
    <source>
        <dbReference type="EMBL" id="KAK9177059.1"/>
    </source>
</evidence>
<dbReference type="Proteomes" id="UP001428341">
    <property type="component" value="Unassembled WGS sequence"/>
</dbReference>
<evidence type="ECO:0000256" key="3">
    <source>
        <dbReference type="SAM" id="Phobius"/>
    </source>
</evidence>
<reference evidence="5 6" key="1">
    <citation type="submission" date="2024-05" db="EMBL/GenBank/DDBJ databases">
        <title>Haplotype-resolved chromosome-level genome assembly of Huyou (Citrus changshanensis).</title>
        <authorList>
            <person name="Miao C."/>
            <person name="Chen W."/>
            <person name="Wu Y."/>
            <person name="Wang L."/>
            <person name="Zhao S."/>
            <person name="Grierson D."/>
            <person name="Xu C."/>
            <person name="Chen K."/>
        </authorList>
    </citation>
    <scope>NUCLEOTIDE SEQUENCE [LARGE SCALE GENOMIC DNA]</scope>
    <source>
        <strain evidence="5">01-14</strain>
        <tissue evidence="5">Leaf</tissue>
    </source>
</reference>
<proteinExistence type="inferred from homology"/>
<protein>
    <recommendedName>
        <fullName evidence="4">t-SNARE coiled-coil homology domain-containing protein</fullName>
    </recommendedName>
</protein>
<dbReference type="PROSITE" id="PS50192">
    <property type="entry name" value="T_SNARE"/>
    <property type="match status" value="1"/>
</dbReference>
<accession>A0AAP0LRW7</accession>
<dbReference type="GO" id="GO:0012505">
    <property type="term" value="C:endomembrane system"/>
    <property type="evidence" value="ECO:0007669"/>
    <property type="project" value="TreeGrafter"/>
</dbReference>
<sequence>MKDEESLPDLEIGTQLYAVDGQNLSQFFEEVAAIKIDMEDITNLYIDIQGQNEDTKSAQSSKILGGIGDKIKSDMVESTEKMKAAVGVLDESKSTIRICTCYRAETQFSHQSYRFKWVVFNYWTRYKSPQATSKIPHSSAARAIDIQKGREGFRDKEDLAMQTQQRQEALMEIPRGLTEFHLVLLDTAVLVVAQEEKMNDIEKNVAKGCAYINGGTNGLFCAEQMKKKRRIWAWCVVSFVLVLLFAWLISI</sequence>
<dbReference type="GO" id="GO:0005484">
    <property type="term" value="F:SNAP receptor activity"/>
    <property type="evidence" value="ECO:0007669"/>
    <property type="project" value="TreeGrafter"/>
</dbReference>
<gene>
    <name evidence="5" type="ORF">WN944_029078</name>
</gene>
<evidence type="ECO:0000256" key="1">
    <source>
        <dbReference type="ARBA" id="ARBA00009063"/>
    </source>
</evidence>
<keyword evidence="2" id="KW-0653">Protein transport</keyword>
<dbReference type="GO" id="GO:0031201">
    <property type="term" value="C:SNARE complex"/>
    <property type="evidence" value="ECO:0007669"/>
    <property type="project" value="TreeGrafter"/>
</dbReference>
<keyword evidence="3" id="KW-0472">Membrane</keyword>
<organism evidence="5 6">
    <name type="scientific">Citrus x changshan-huyou</name>
    <dbReference type="NCBI Taxonomy" id="2935761"/>
    <lineage>
        <taxon>Eukaryota</taxon>
        <taxon>Viridiplantae</taxon>
        <taxon>Streptophyta</taxon>
        <taxon>Embryophyta</taxon>
        <taxon>Tracheophyta</taxon>
        <taxon>Spermatophyta</taxon>
        <taxon>Magnoliopsida</taxon>
        <taxon>eudicotyledons</taxon>
        <taxon>Gunneridae</taxon>
        <taxon>Pentapetalae</taxon>
        <taxon>rosids</taxon>
        <taxon>malvids</taxon>
        <taxon>Sapindales</taxon>
        <taxon>Rutaceae</taxon>
        <taxon>Aurantioideae</taxon>
        <taxon>Citrus</taxon>
    </lineage>
</organism>
<dbReference type="PANTHER" id="PTHR19957">
    <property type="entry name" value="SYNTAXIN"/>
    <property type="match status" value="1"/>
</dbReference>
<evidence type="ECO:0000313" key="6">
    <source>
        <dbReference type="Proteomes" id="UP001428341"/>
    </source>
</evidence>
<feature type="domain" description="T-SNARE coiled-coil homology" evidence="4">
    <location>
        <begin position="160"/>
        <end position="222"/>
    </location>
</feature>
<dbReference type="GO" id="GO:0048278">
    <property type="term" value="P:vesicle docking"/>
    <property type="evidence" value="ECO:0007669"/>
    <property type="project" value="TreeGrafter"/>
</dbReference>
<keyword evidence="3" id="KW-1133">Transmembrane helix</keyword>
<comment type="similarity">
    <text evidence="1">Belongs to the syntaxin family.</text>
</comment>
<dbReference type="SUPFAM" id="SSF47661">
    <property type="entry name" value="t-snare proteins"/>
    <property type="match status" value="1"/>
</dbReference>